<keyword evidence="9" id="KW-0762">Sugar transport</keyword>
<comment type="caution">
    <text evidence="9">The sequence shown here is derived from an EMBL/GenBank/DDBJ whole genome shotgun (WGS) entry which is preliminary data.</text>
</comment>
<feature type="transmembrane region" description="Helical" evidence="7">
    <location>
        <begin position="237"/>
        <end position="258"/>
    </location>
</feature>
<dbReference type="Proteomes" id="UP000295008">
    <property type="component" value="Unassembled WGS sequence"/>
</dbReference>
<evidence type="ECO:0000313" key="9">
    <source>
        <dbReference type="EMBL" id="TCL62537.1"/>
    </source>
</evidence>
<dbReference type="SUPFAM" id="SSF161098">
    <property type="entry name" value="MetI-like"/>
    <property type="match status" value="1"/>
</dbReference>
<evidence type="ECO:0000256" key="6">
    <source>
        <dbReference type="ARBA" id="ARBA00023136"/>
    </source>
</evidence>
<comment type="subcellular location">
    <subcellularLocation>
        <location evidence="1 7">Cell membrane</location>
        <topology evidence="1 7">Multi-pass membrane protein</topology>
    </subcellularLocation>
</comment>
<reference evidence="9 10" key="1">
    <citation type="submission" date="2019-03" db="EMBL/GenBank/DDBJ databases">
        <title>Genomic Encyclopedia of Type Strains, Phase IV (KMG-IV): sequencing the most valuable type-strain genomes for metagenomic binning, comparative biology and taxonomic classification.</title>
        <authorList>
            <person name="Goeker M."/>
        </authorList>
    </citation>
    <scope>NUCLEOTIDE SEQUENCE [LARGE SCALE GENOMIC DNA]</scope>
    <source>
        <strain evidence="9 10">LX-B</strain>
    </source>
</reference>
<dbReference type="OrthoDB" id="61122at2"/>
<evidence type="ECO:0000256" key="7">
    <source>
        <dbReference type="RuleBase" id="RU363032"/>
    </source>
</evidence>
<organism evidence="9 10">
    <name type="scientific">Hydrogenispora ethanolica</name>
    <dbReference type="NCBI Taxonomy" id="1082276"/>
    <lineage>
        <taxon>Bacteria</taxon>
        <taxon>Bacillati</taxon>
        <taxon>Bacillota</taxon>
        <taxon>Hydrogenispora</taxon>
    </lineage>
</organism>
<evidence type="ECO:0000313" key="10">
    <source>
        <dbReference type="Proteomes" id="UP000295008"/>
    </source>
</evidence>
<sequence>MNKSVKLIIYTVLVFFTISSIYPLFHVFITSFKQLNEYINNGFLPSTHWVWDNYRVAIDQGNLLYYFRNNLILIPTALLFYLFVCITAGFAFGRLRFPFRLSLFLLVLFLMIFPQMLLSMQLFQLCSKLHLTNSYLGLILVWTAYFAPFGTYIMATFFSSLPYEIIESARIDGAGTWKILTRIALPIAYPMLGIIIIIAFQSMWNELPFSLLLLQKMEMRTVTLGIAMIQGQYGIPATVQSAVIMIASIIPMMVFVFFQKYIATGSFAGAIKG</sequence>
<keyword evidence="2 7" id="KW-0813">Transport</keyword>
<dbReference type="Pfam" id="PF00528">
    <property type="entry name" value="BPD_transp_1"/>
    <property type="match status" value="1"/>
</dbReference>
<feature type="transmembrane region" description="Helical" evidence="7">
    <location>
        <begin position="179"/>
        <end position="204"/>
    </location>
</feature>
<keyword evidence="4 7" id="KW-0812">Transmembrane</keyword>
<feature type="domain" description="ABC transmembrane type-1" evidence="8">
    <location>
        <begin position="67"/>
        <end position="258"/>
    </location>
</feature>
<accession>A0A4V2QD07</accession>
<dbReference type="PANTHER" id="PTHR43744:SF12">
    <property type="entry name" value="ABC TRANSPORTER PERMEASE PROTEIN MG189-RELATED"/>
    <property type="match status" value="1"/>
</dbReference>
<dbReference type="PROSITE" id="PS50928">
    <property type="entry name" value="ABC_TM1"/>
    <property type="match status" value="1"/>
</dbReference>
<evidence type="ECO:0000256" key="5">
    <source>
        <dbReference type="ARBA" id="ARBA00022989"/>
    </source>
</evidence>
<proteinExistence type="inferred from homology"/>
<dbReference type="InterPro" id="IPR035906">
    <property type="entry name" value="MetI-like_sf"/>
</dbReference>
<name>A0A4V2QD07_HYDET</name>
<evidence type="ECO:0000256" key="4">
    <source>
        <dbReference type="ARBA" id="ARBA00022692"/>
    </source>
</evidence>
<evidence type="ECO:0000256" key="1">
    <source>
        <dbReference type="ARBA" id="ARBA00004651"/>
    </source>
</evidence>
<feature type="transmembrane region" description="Helical" evidence="7">
    <location>
        <begin position="71"/>
        <end position="91"/>
    </location>
</feature>
<dbReference type="CDD" id="cd06261">
    <property type="entry name" value="TM_PBP2"/>
    <property type="match status" value="1"/>
</dbReference>
<dbReference type="InterPro" id="IPR000515">
    <property type="entry name" value="MetI-like"/>
</dbReference>
<dbReference type="EMBL" id="SLUN01000024">
    <property type="protein sequence ID" value="TCL62537.1"/>
    <property type="molecule type" value="Genomic_DNA"/>
</dbReference>
<evidence type="ECO:0000259" key="8">
    <source>
        <dbReference type="PROSITE" id="PS50928"/>
    </source>
</evidence>
<comment type="similarity">
    <text evidence="7">Belongs to the binding-protein-dependent transport system permease family.</text>
</comment>
<protein>
    <submittedName>
        <fullName evidence="9">Multiple sugar transport system permease protein/raffinose/stachyose/melibiose transport system permease protein</fullName>
    </submittedName>
</protein>
<feature type="transmembrane region" description="Helical" evidence="7">
    <location>
        <begin position="7"/>
        <end position="29"/>
    </location>
</feature>
<feature type="transmembrane region" description="Helical" evidence="7">
    <location>
        <begin position="135"/>
        <end position="158"/>
    </location>
</feature>
<keyword evidence="3" id="KW-1003">Cell membrane</keyword>
<dbReference type="GO" id="GO:0005886">
    <property type="term" value="C:plasma membrane"/>
    <property type="evidence" value="ECO:0007669"/>
    <property type="project" value="UniProtKB-SubCell"/>
</dbReference>
<keyword evidence="10" id="KW-1185">Reference proteome</keyword>
<evidence type="ECO:0000256" key="2">
    <source>
        <dbReference type="ARBA" id="ARBA00022448"/>
    </source>
</evidence>
<dbReference type="PANTHER" id="PTHR43744">
    <property type="entry name" value="ABC TRANSPORTER PERMEASE PROTEIN MG189-RELATED-RELATED"/>
    <property type="match status" value="1"/>
</dbReference>
<keyword evidence="5 7" id="KW-1133">Transmembrane helix</keyword>
<gene>
    <name evidence="9" type="ORF">EDC14_10243</name>
</gene>
<keyword evidence="6 7" id="KW-0472">Membrane</keyword>
<feature type="transmembrane region" description="Helical" evidence="7">
    <location>
        <begin position="103"/>
        <end position="123"/>
    </location>
</feature>
<evidence type="ECO:0000256" key="3">
    <source>
        <dbReference type="ARBA" id="ARBA00022475"/>
    </source>
</evidence>
<dbReference type="GO" id="GO:0055085">
    <property type="term" value="P:transmembrane transport"/>
    <property type="evidence" value="ECO:0007669"/>
    <property type="project" value="InterPro"/>
</dbReference>
<dbReference type="AlphaFoldDB" id="A0A4V2QD07"/>
<dbReference type="Gene3D" id="1.10.3720.10">
    <property type="entry name" value="MetI-like"/>
    <property type="match status" value="1"/>
</dbReference>